<evidence type="ECO:0008006" key="3">
    <source>
        <dbReference type="Google" id="ProtNLM"/>
    </source>
</evidence>
<reference evidence="1 2" key="1">
    <citation type="journal article" date="2017" name="Antonie Van Leeuwenhoek">
        <title>Phylogenomic resolution of the bacterial genus Pantoea and its relationship with Erwinia and Tatumella.</title>
        <authorList>
            <person name="Palmer M."/>
            <person name="Steenkamp E.T."/>
            <person name="Coetzee M.P."/>
            <person name="Chan W.Y."/>
            <person name="van Zyl E."/>
            <person name="De Maayer P."/>
            <person name="Coutinho T.A."/>
            <person name="Blom J."/>
            <person name="Smits T.H."/>
            <person name="Duffy B."/>
            <person name="Venter S.N."/>
        </authorList>
    </citation>
    <scope>NUCLEOTIDE SEQUENCE [LARGE SCALE GENOMIC DNA]</scope>
    <source>
        <strain evidence="1 2">LMG 24534</strain>
    </source>
</reference>
<accession>A0A1X1BX47</accession>
<dbReference type="NCBIfam" id="NF040640">
    <property type="entry name" value="YcgZ_fam"/>
    <property type="match status" value="1"/>
</dbReference>
<dbReference type="Gene3D" id="1.20.5.5260">
    <property type="match status" value="1"/>
</dbReference>
<dbReference type="Proteomes" id="UP000193933">
    <property type="component" value="Unassembled WGS sequence"/>
</dbReference>
<dbReference type="GO" id="GO:0071468">
    <property type="term" value="P:cellular response to acidic pH"/>
    <property type="evidence" value="ECO:0007669"/>
    <property type="project" value="InterPro"/>
</dbReference>
<evidence type="ECO:0000313" key="2">
    <source>
        <dbReference type="Proteomes" id="UP000193933"/>
    </source>
</evidence>
<dbReference type="AlphaFoldDB" id="A0A1X1BX47"/>
<name>A0A1X1BX47_9GAMM</name>
<organism evidence="1 2">
    <name type="scientific">Pantoea conspicua</name>
    <dbReference type="NCBI Taxonomy" id="472705"/>
    <lineage>
        <taxon>Bacteria</taxon>
        <taxon>Pseudomonadati</taxon>
        <taxon>Pseudomonadota</taxon>
        <taxon>Gammaproteobacteria</taxon>
        <taxon>Enterobacterales</taxon>
        <taxon>Erwiniaceae</taxon>
        <taxon>Pantoea</taxon>
    </lineage>
</organism>
<protein>
    <recommendedName>
        <fullName evidence="3">Two-component-system connector protein YcgZ</fullName>
    </recommendedName>
</protein>
<dbReference type="EMBL" id="MLFN01000020">
    <property type="protein sequence ID" value="ORM53242.1"/>
    <property type="molecule type" value="Genomic_DNA"/>
</dbReference>
<dbReference type="OrthoDB" id="6420902at2"/>
<dbReference type="InterPro" id="IPR024753">
    <property type="entry name" value="AriR"/>
</dbReference>
<gene>
    <name evidence="1" type="ORF">HA41_09130</name>
</gene>
<proteinExistence type="predicted"/>
<keyword evidence="2" id="KW-1185">Reference proteome</keyword>
<evidence type="ECO:0000313" key="1">
    <source>
        <dbReference type="EMBL" id="ORM53242.1"/>
    </source>
</evidence>
<dbReference type="Pfam" id="PF10798">
    <property type="entry name" value="YmgB"/>
    <property type="match status" value="1"/>
</dbReference>
<comment type="caution">
    <text evidence="1">The sequence shown here is derived from an EMBL/GenBank/DDBJ whole genome shotgun (WGS) entry which is preliminary data.</text>
</comment>
<dbReference type="RefSeq" id="WP_094120548.1">
    <property type="nucleotide sequence ID" value="NZ_MLFN01000020.1"/>
</dbReference>
<sequence>MQANVRIPASVSDISAYLSSASLPAQQAILGAVVTEIVRSGRSLNRKAICTRLVSRLQAVTSAEEEHHYHALIGLLLDRN</sequence>